<feature type="non-terminal residue" evidence="1">
    <location>
        <position position="543"/>
    </location>
</feature>
<comment type="caution">
    <text evidence="1">The sequence shown here is derived from an EMBL/GenBank/DDBJ whole genome shotgun (WGS) entry which is preliminary data.</text>
</comment>
<feature type="non-terminal residue" evidence="1">
    <location>
        <position position="1"/>
    </location>
</feature>
<accession>A0ACA9L8M9</accession>
<dbReference type="Proteomes" id="UP000789525">
    <property type="component" value="Unassembled WGS sequence"/>
</dbReference>
<evidence type="ECO:0000313" key="1">
    <source>
        <dbReference type="EMBL" id="CAG8513240.1"/>
    </source>
</evidence>
<gene>
    <name evidence="1" type="ORF">ACOLOM_LOCUS3315</name>
</gene>
<name>A0ACA9L8M9_9GLOM</name>
<organism evidence="1 2">
    <name type="scientific">Acaulospora colombiana</name>
    <dbReference type="NCBI Taxonomy" id="27376"/>
    <lineage>
        <taxon>Eukaryota</taxon>
        <taxon>Fungi</taxon>
        <taxon>Fungi incertae sedis</taxon>
        <taxon>Mucoromycota</taxon>
        <taxon>Glomeromycotina</taxon>
        <taxon>Glomeromycetes</taxon>
        <taxon>Diversisporales</taxon>
        <taxon>Acaulosporaceae</taxon>
        <taxon>Acaulospora</taxon>
    </lineage>
</organism>
<dbReference type="EMBL" id="CAJVPT010004874">
    <property type="protein sequence ID" value="CAG8513240.1"/>
    <property type="molecule type" value="Genomic_DNA"/>
</dbReference>
<reference evidence="1" key="1">
    <citation type="submission" date="2021-06" db="EMBL/GenBank/DDBJ databases">
        <authorList>
            <person name="Kallberg Y."/>
            <person name="Tangrot J."/>
            <person name="Rosling A."/>
        </authorList>
    </citation>
    <scope>NUCLEOTIDE SEQUENCE</scope>
    <source>
        <strain evidence="1">CL356</strain>
    </source>
</reference>
<protein>
    <submittedName>
        <fullName evidence="1">14713_t:CDS:1</fullName>
    </submittedName>
</protein>
<proteinExistence type="predicted"/>
<sequence>MIFKSKLPDIEIPSVGVYQYATSNPNNVSESKVIFIDGITDKKITFGEFKSETKSFAAGLCDKVGFKRGDVLAIISPNQFDYPIVLFGAIAAGGIVTPVNPTYNVTEVSFQLSNSGASVIVSHPLVLPVVVKAATEAQIPHSKIFIFGDEEINGFQPYRALFVDREFEPVTYTPEESKNTIVFLCYSSGTTGKSKGVETTHTNMVANVSQVVSFEKEFTQNSVLMGILVCCPSNIIFPIEKDSYLNEGVSLVVIPKFDLPTFCRVVQDYKVDYAHLVPPILLLLVKSPVVKKYDLSSLRTIVSGAAPLSKSLMNDLNKIYKVTIREGYGLTETSPIVSFTRSNNIVKGKNSFGRWTRQSILPYDVYTNYFRCNNVFLDLELGYNEPGELCIRGPNVMKGYLNNKDATDIAFDKDGFFRTGDVATMDEQENLYIVDRVKELIKYKGFQVPPAELEEILVSYPAVSDAAVIGAYCEADATEYALAYVVLQTDYEQSPELINKIKGYVSDRVAPHKRLKDVIFIDRIPKSVSGKILRRELREKARV</sequence>
<evidence type="ECO:0000313" key="2">
    <source>
        <dbReference type="Proteomes" id="UP000789525"/>
    </source>
</evidence>
<keyword evidence="2" id="KW-1185">Reference proteome</keyword>